<evidence type="ECO:0000313" key="1">
    <source>
        <dbReference type="EMBL" id="PWC26638.1"/>
    </source>
</evidence>
<protein>
    <recommendedName>
        <fullName evidence="3">Transposase InsH N-terminal domain-containing protein</fullName>
    </recommendedName>
</protein>
<name>A0A2U1UYA5_9PROT</name>
<comment type="caution">
    <text evidence="1">The sequence shown here is derived from an EMBL/GenBank/DDBJ whole genome shotgun (WGS) entry which is preliminary data.</text>
</comment>
<evidence type="ECO:0000313" key="2">
    <source>
        <dbReference type="Proteomes" id="UP000245048"/>
    </source>
</evidence>
<accession>A0A2U1UYA5</accession>
<proteinExistence type="predicted"/>
<organism evidence="1 2">
    <name type="scientific">Teichococcus aestuarii</name>
    <dbReference type="NCBI Taxonomy" id="568898"/>
    <lineage>
        <taxon>Bacteria</taxon>
        <taxon>Pseudomonadati</taxon>
        <taxon>Pseudomonadota</taxon>
        <taxon>Alphaproteobacteria</taxon>
        <taxon>Acetobacterales</taxon>
        <taxon>Roseomonadaceae</taxon>
        <taxon>Roseomonas</taxon>
    </lineage>
</organism>
<keyword evidence="2" id="KW-1185">Reference proteome</keyword>
<dbReference type="AlphaFoldDB" id="A0A2U1UYA5"/>
<dbReference type="Proteomes" id="UP000245048">
    <property type="component" value="Unassembled WGS sequence"/>
</dbReference>
<evidence type="ECO:0008006" key="3">
    <source>
        <dbReference type="Google" id="ProtNLM"/>
    </source>
</evidence>
<sequence length="114" mass="12767">MRGMTKSAVRLAHEALAVGRRTFPSYGSRTSRHDFTQPQLFALLVLRQFLRTDYRGLVTLVAEWQELRKALGLRKVPHYSTLAYAARRLLPEAEKGGPSIMLRWSSSSGPGLPG</sequence>
<reference evidence="2" key="1">
    <citation type="submission" date="2017-10" db="EMBL/GenBank/DDBJ databases">
        <authorList>
            <person name="Toshchakov S.V."/>
            <person name="Goeva M.A."/>
        </authorList>
    </citation>
    <scope>NUCLEOTIDE SEQUENCE [LARGE SCALE GENOMIC DNA]</scope>
    <source>
        <strain evidence="2">JR1/69-1-13</strain>
    </source>
</reference>
<gene>
    <name evidence="1" type="ORF">CR165_22100</name>
</gene>
<dbReference type="EMBL" id="PDOA01000028">
    <property type="protein sequence ID" value="PWC26638.1"/>
    <property type="molecule type" value="Genomic_DNA"/>
</dbReference>